<evidence type="ECO:0000313" key="1">
    <source>
        <dbReference type="EMBL" id="PGH08465.1"/>
    </source>
</evidence>
<keyword evidence="2" id="KW-1185">Reference proteome</keyword>
<dbReference type="EMBL" id="PDNA01000160">
    <property type="protein sequence ID" value="PGH08465.1"/>
    <property type="molecule type" value="Genomic_DNA"/>
</dbReference>
<accession>A0A2B7XHR7</accession>
<dbReference type="Proteomes" id="UP000224634">
    <property type="component" value="Unassembled WGS sequence"/>
</dbReference>
<evidence type="ECO:0000313" key="2">
    <source>
        <dbReference type="Proteomes" id="UP000224634"/>
    </source>
</evidence>
<proteinExistence type="predicted"/>
<sequence length="112" mass="12132">MGLVGIAGHKPILFRTNPTSERVTCAQSYSVPRRSKQLEFVLDNNLAARSIDRPTDKVAIALAPLGFQAVMIPITRTAGIAVDSKENETAKLRETAWVDQGYALCGMASVPF</sequence>
<comment type="caution">
    <text evidence="1">The sequence shown here is derived from an EMBL/GenBank/DDBJ whole genome shotgun (WGS) entry which is preliminary data.</text>
</comment>
<dbReference type="AlphaFoldDB" id="A0A2B7XHR7"/>
<organism evidence="1 2">
    <name type="scientific">Polytolypa hystricis (strain UAMH7299)</name>
    <dbReference type="NCBI Taxonomy" id="1447883"/>
    <lineage>
        <taxon>Eukaryota</taxon>
        <taxon>Fungi</taxon>
        <taxon>Dikarya</taxon>
        <taxon>Ascomycota</taxon>
        <taxon>Pezizomycotina</taxon>
        <taxon>Eurotiomycetes</taxon>
        <taxon>Eurotiomycetidae</taxon>
        <taxon>Onygenales</taxon>
        <taxon>Onygenales incertae sedis</taxon>
        <taxon>Polytolypa</taxon>
    </lineage>
</organism>
<gene>
    <name evidence="1" type="ORF">AJ80_07864</name>
</gene>
<protein>
    <submittedName>
        <fullName evidence="1">Uncharacterized protein</fullName>
    </submittedName>
</protein>
<name>A0A2B7XHR7_POLH7</name>
<reference evidence="1 2" key="1">
    <citation type="submission" date="2017-10" db="EMBL/GenBank/DDBJ databases">
        <title>Comparative genomics in systemic dimorphic fungi from Ajellomycetaceae.</title>
        <authorList>
            <person name="Munoz J.F."/>
            <person name="Mcewen J.G."/>
            <person name="Clay O.K."/>
            <person name="Cuomo C.A."/>
        </authorList>
    </citation>
    <scope>NUCLEOTIDE SEQUENCE [LARGE SCALE GENOMIC DNA]</scope>
    <source>
        <strain evidence="1 2">UAMH7299</strain>
    </source>
</reference>